<name>A0A1Y2F1B1_PROLT</name>
<dbReference type="PANTHER" id="PTHR39394">
    <property type="entry name" value="YALI0E31793P"/>
    <property type="match status" value="1"/>
</dbReference>
<keyword evidence="4" id="KW-1185">Reference proteome</keyword>
<proteinExistence type="predicted"/>
<sequence length="341" mass="38968">MVRRLEKLEEDATRLSKKDLADTGTQTSFDANRLTFAGSSYTPISQPYADQAFAKRDRKTADRLRVAKAREHTSSYKAKKAHEKSKEYLSLEEKYRPAPSSLEGLQSLAEERIDEARRNGAFKNLDGKGKRLDLAEAKSTIDRTEYFLNKIIKKQGALPPFVDAQVNVDRSIAAFRYSLQSLWIETCCKLIALSGGTLEAQRRRAEEYAEAERTGRDRLRDANFVKRETPFMIAQVNALNAQIRGYNVIAPFNSRRGYLSLQAELDQCYRNAAPIIPRSLVERANAPKFKDSAAYKAKYTHTPLLDHLFGKQKSQFYERNDGVYGFYDWIRDNFGKGRVHN</sequence>
<feature type="compositionally biased region" description="Basic and acidic residues" evidence="1">
    <location>
        <begin position="1"/>
        <end position="21"/>
    </location>
</feature>
<reference evidence="3 4" key="1">
    <citation type="submission" date="2016-07" db="EMBL/GenBank/DDBJ databases">
        <title>Pervasive Adenine N6-methylation of Active Genes in Fungi.</title>
        <authorList>
            <consortium name="DOE Joint Genome Institute"/>
            <person name="Mondo S.J."/>
            <person name="Dannebaum R.O."/>
            <person name="Kuo R.C."/>
            <person name="Labutti K."/>
            <person name="Haridas S."/>
            <person name="Kuo A."/>
            <person name="Salamov A."/>
            <person name="Ahrendt S.R."/>
            <person name="Lipzen A."/>
            <person name="Sullivan W."/>
            <person name="Andreopoulos W.B."/>
            <person name="Clum A."/>
            <person name="Lindquist E."/>
            <person name="Daum C."/>
            <person name="Ramamoorthy G.K."/>
            <person name="Gryganskyi A."/>
            <person name="Culley D."/>
            <person name="Magnuson J.K."/>
            <person name="James T.Y."/>
            <person name="O'Malley M.A."/>
            <person name="Stajich J.E."/>
            <person name="Spatafora J.W."/>
            <person name="Visel A."/>
            <person name="Grigoriev I.V."/>
        </authorList>
    </citation>
    <scope>NUCLEOTIDE SEQUENCE [LARGE SCALE GENOMIC DNA]</scope>
    <source>
        <strain evidence="3 4">12-1054</strain>
    </source>
</reference>
<gene>
    <name evidence="3" type="ORF">BCR37DRAFT_400543</name>
</gene>
<organism evidence="3 4">
    <name type="scientific">Protomyces lactucae-debilis</name>
    <dbReference type="NCBI Taxonomy" id="2754530"/>
    <lineage>
        <taxon>Eukaryota</taxon>
        <taxon>Fungi</taxon>
        <taxon>Dikarya</taxon>
        <taxon>Ascomycota</taxon>
        <taxon>Taphrinomycotina</taxon>
        <taxon>Taphrinomycetes</taxon>
        <taxon>Taphrinales</taxon>
        <taxon>Protomycetaceae</taxon>
        <taxon>Protomyces</taxon>
    </lineage>
</organism>
<dbReference type="AlphaFoldDB" id="A0A1Y2F1B1"/>
<evidence type="ECO:0000313" key="3">
    <source>
        <dbReference type="EMBL" id="ORY77284.1"/>
    </source>
</evidence>
<dbReference type="GeneID" id="63788406"/>
<dbReference type="RefSeq" id="XP_040722905.1">
    <property type="nucleotide sequence ID" value="XM_040871807.1"/>
</dbReference>
<evidence type="ECO:0000259" key="2">
    <source>
        <dbReference type="Pfam" id="PF09350"/>
    </source>
</evidence>
<evidence type="ECO:0000256" key="1">
    <source>
        <dbReference type="SAM" id="MobiDB-lite"/>
    </source>
</evidence>
<dbReference type="STRING" id="56484.A0A1Y2F1B1"/>
<dbReference type="EMBL" id="MCFI01000020">
    <property type="protein sequence ID" value="ORY77284.1"/>
    <property type="molecule type" value="Genomic_DNA"/>
</dbReference>
<dbReference type="Proteomes" id="UP000193685">
    <property type="component" value="Unassembled WGS sequence"/>
</dbReference>
<dbReference type="OrthoDB" id="1922282at2759"/>
<evidence type="ECO:0000313" key="4">
    <source>
        <dbReference type="Proteomes" id="UP000193685"/>
    </source>
</evidence>
<comment type="caution">
    <text evidence="3">The sequence shown here is derived from an EMBL/GenBank/DDBJ whole genome shotgun (WGS) entry which is preliminary data.</text>
</comment>
<feature type="domain" description="DnaJ homologue subfamily C member 28 conserved" evidence="2">
    <location>
        <begin position="108"/>
        <end position="176"/>
    </location>
</feature>
<protein>
    <recommendedName>
        <fullName evidence="2">DnaJ homologue subfamily C member 28 conserved domain-containing protein</fullName>
    </recommendedName>
</protein>
<dbReference type="InterPro" id="IPR018961">
    <property type="entry name" value="DnaJ_homolog_subfam-C_membr-28"/>
</dbReference>
<accession>A0A1Y2F1B1</accession>
<dbReference type="PANTHER" id="PTHR39394:SF1">
    <property type="entry name" value="DNAJ HOMOLOGUE SUBFAMILY C MEMBER 28 CONSERVED DOMAIN-CONTAINING PROTEIN"/>
    <property type="match status" value="1"/>
</dbReference>
<dbReference type="Pfam" id="PF09350">
    <property type="entry name" value="DJC28_CD"/>
    <property type="match status" value="1"/>
</dbReference>
<feature type="region of interest" description="Disordered" evidence="1">
    <location>
        <begin position="1"/>
        <end position="29"/>
    </location>
</feature>